<reference evidence="7" key="1">
    <citation type="submission" date="2022-07" db="EMBL/GenBank/DDBJ databases">
        <title>Genome analysis of Parmales, a sister group of diatoms, reveals the evolutionary specialization of diatoms from phago-mixotrophs to photoautotrophs.</title>
        <authorList>
            <person name="Ban H."/>
            <person name="Sato S."/>
            <person name="Yoshikawa S."/>
            <person name="Kazumasa Y."/>
            <person name="Nakamura Y."/>
            <person name="Ichinomiya M."/>
            <person name="Saitoh K."/>
            <person name="Sato N."/>
            <person name="Blanc-Mathieu R."/>
            <person name="Endo H."/>
            <person name="Kuwata A."/>
            <person name="Ogata H."/>
        </authorList>
    </citation>
    <scope>NUCLEOTIDE SEQUENCE</scope>
</reference>
<feature type="transmembrane region" description="Helical" evidence="6">
    <location>
        <begin position="146"/>
        <end position="167"/>
    </location>
</feature>
<evidence type="ECO:0000313" key="8">
    <source>
        <dbReference type="Proteomes" id="UP001165082"/>
    </source>
</evidence>
<comment type="similarity">
    <text evidence="2">Belongs to the TMEM86 family.</text>
</comment>
<dbReference type="Proteomes" id="UP001165082">
    <property type="component" value="Unassembled WGS sequence"/>
</dbReference>
<evidence type="ECO:0000256" key="1">
    <source>
        <dbReference type="ARBA" id="ARBA00004141"/>
    </source>
</evidence>
<keyword evidence="3 6" id="KW-0812">Transmembrane</keyword>
<name>A0A9W7AMA2_9STRA</name>
<protein>
    <submittedName>
        <fullName evidence="7">Uncharacterized protein</fullName>
    </submittedName>
</protein>
<gene>
    <name evidence="7" type="ORF">TrRE_jg4733</name>
</gene>
<dbReference type="PANTHER" id="PTHR31885">
    <property type="entry name" value="GH04784P"/>
    <property type="match status" value="1"/>
</dbReference>
<dbReference type="GO" id="GO:0016787">
    <property type="term" value="F:hydrolase activity"/>
    <property type="evidence" value="ECO:0007669"/>
    <property type="project" value="TreeGrafter"/>
</dbReference>
<evidence type="ECO:0000313" key="7">
    <source>
        <dbReference type="EMBL" id="GMH72495.1"/>
    </source>
</evidence>
<dbReference type="Pfam" id="PF07947">
    <property type="entry name" value="YhhN"/>
    <property type="match status" value="1"/>
</dbReference>
<evidence type="ECO:0000256" key="6">
    <source>
        <dbReference type="SAM" id="Phobius"/>
    </source>
</evidence>
<feature type="transmembrane region" description="Helical" evidence="6">
    <location>
        <begin position="113"/>
        <end position="134"/>
    </location>
</feature>
<evidence type="ECO:0000256" key="2">
    <source>
        <dbReference type="ARBA" id="ARBA00007375"/>
    </source>
</evidence>
<comment type="caution">
    <text evidence="7">The sequence shown here is derived from an EMBL/GenBank/DDBJ whole genome shotgun (WGS) entry which is preliminary data.</text>
</comment>
<keyword evidence="4 6" id="KW-1133">Transmembrane helix</keyword>
<keyword evidence="5 6" id="KW-0472">Membrane</keyword>
<keyword evidence="8" id="KW-1185">Reference proteome</keyword>
<comment type="subcellular location">
    <subcellularLocation>
        <location evidence="1">Membrane</location>
        <topology evidence="1">Multi-pass membrane protein</topology>
    </subcellularLocation>
</comment>
<accession>A0A9W7AMA2</accession>
<dbReference type="AlphaFoldDB" id="A0A9W7AMA2"/>
<evidence type="ECO:0000256" key="5">
    <source>
        <dbReference type="ARBA" id="ARBA00023136"/>
    </source>
</evidence>
<feature type="transmembrane region" description="Helical" evidence="6">
    <location>
        <begin position="12"/>
        <end position="31"/>
    </location>
</feature>
<organism evidence="7 8">
    <name type="scientific">Triparma retinervis</name>
    <dbReference type="NCBI Taxonomy" id="2557542"/>
    <lineage>
        <taxon>Eukaryota</taxon>
        <taxon>Sar</taxon>
        <taxon>Stramenopiles</taxon>
        <taxon>Ochrophyta</taxon>
        <taxon>Bolidophyceae</taxon>
        <taxon>Parmales</taxon>
        <taxon>Triparmaceae</taxon>
        <taxon>Triparma</taxon>
    </lineage>
</organism>
<evidence type="ECO:0000256" key="3">
    <source>
        <dbReference type="ARBA" id="ARBA00022692"/>
    </source>
</evidence>
<dbReference type="PANTHER" id="PTHR31885:SF6">
    <property type="entry name" value="GH04784P"/>
    <property type="match status" value="1"/>
</dbReference>
<evidence type="ECO:0000256" key="4">
    <source>
        <dbReference type="ARBA" id="ARBA00022989"/>
    </source>
</evidence>
<feature type="transmembrane region" description="Helical" evidence="6">
    <location>
        <begin position="81"/>
        <end position="101"/>
    </location>
</feature>
<dbReference type="OrthoDB" id="2133758at2759"/>
<sequence>MLDYLLQIDFFMFGLASFLIAHLLNVCAFITKADENKPFFFHCERSALDSSIAGASSSTPTKKTPLMRDAMRMENFLHAELSVPFLAYLIVVVSILLTVPPPISVSPLSSDPVMTACVIFYGLTLASCPWRALVRRNFCFVTENQLVWTVVFVGYCIYASSDTILSIDKFTYPLPEPARSILVMSTYWIGQLLISTAVDAELPKASILSLFFDSDSMANRFSLSFTTDPTISTISSVPSAPLLPPQTFGP</sequence>
<dbReference type="EMBL" id="BRXZ01001491">
    <property type="protein sequence ID" value="GMH72495.1"/>
    <property type="molecule type" value="Genomic_DNA"/>
</dbReference>
<proteinExistence type="inferred from homology"/>
<dbReference type="InterPro" id="IPR012506">
    <property type="entry name" value="TMEM86B-like"/>
</dbReference>
<dbReference type="GO" id="GO:0016020">
    <property type="term" value="C:membrane"/>
    <property type="evidence" value="ECO:0007669"/>
    <property type="project" value="UniProtKB-SubCell"/>
</dbReference>